<dbReference type="InterPro" id="IPR018060">
    <property type="entry name" value="HTH_AraC"/>
</dbReference>
<dbReference type="Proteomes" id="UP000266385">
    <property type="component" value="Unassembled WGS sequence"/>
</dbReference>
<dbReference type="Pfam" id="PF12625">
    <property type="entry name" value="Arabinose_bd"/>
    <property type="match status" value="1"/>
</dbReference>
<dbReference type="OrthoDB" id="9805730at2"/>
<reference evidence="5 6" key="1">
    <citation type="submission" date="2018-08" db="EMBL/GenBank/DDBJ databases">
        <title>Henriciella mobilis sp. nov., isolated from seawater.</title>
        <authorList>
            <person name="Cheng H."/>
            <person name="Wu Y.-H."/>
            <person name="Xu X.-W."/>
            <person name="Guo L.-L."/>
        </authorList>
    </citation>
    <scope>NUCLEOTIDE SEQUENCE [LARGE SCALE GENOMIC DNA]</scope>
    <source>
        <strain evidence="5 6">JN25</strain>
    </source>
</reference>
<dbReference type="EMBL" id="QWFX01000005">
    <property type="protein sequence ID" value="RIJ33066.1"/>
    <property type="molecule type" value="Genomic_DNA"/>
</dbReference>
<dbReference type="GO" id="GO:0005829">
    <property type="term" value="C:cytosol"/>
    <property type="evidence" value="ECO:0007669"/>
    <property type="project" value="TreeGrafter"/>
</dbReference>
<dbReference type="AlphaFoldDB" id="A0A399RN17"/>
<evidence type="ECO:0000256" key="3">
    <source>
        <dbReference type="ARBA" id="ARBA00023163"/>
    </source>
</evidence>
<evidence type="ECO:0000259" key="4">
    <source>
        <dbReference type="PROSITE" id="PS01124"/>
    </source>
</evidence>
<comment type="caution">
    <text evidence="5">The sequence shown here is derived from an EMBL/GenBank/DDBJ whole genome shotgun (WGS) entry which is preliminary data.</text>
</comment>
<name>A0A399RN17_9PROT</name>
<dbReference type="PANTHER" id="PTHR47894:SF1">
    <property type="entry name" value="HTH-TYPE TRANSCRIPTIONAL REGULATOR VQSM"/>
    <property type="match status" value="1"/>
</dbReference>
<keyword evidence="1" id="KW-0805">Transcription regulation</keyword>
<dbReference type="SUPFAM" id="SSF46689">
    <property type="entry name" value="Homeodomain-like"/>
    <property type="match status" value="1"/>
</dbReference>
<keyword evidence="3" id="KW-0804">Transcription</keyword>
<evidence type="ECO:0000256" key="2">
    <source>
        <dbReference type="ARBA" id="ARBA00023125"/>
    </source>
</evidence>
<dbReference type="GO" id="GO:0000976">
    <property type="term" value="F:transcription cis-regulatory region binding"/>
    <property type="evidence" value="ECO:0007669"/>
    <property type="project" value="TreeGrafter"/>
</dbReference>
<keyword evidence="6" id="KW-1185">Reference proteome</keyword>
<dbReference type="SMART" id="SM00342">
    <property type="entry name" value="HTH_ARAC"/>
    <property type="match status" value="1"/>
</dbReference>
<organism evidence="5 6">
    <name type="scientific">Henriciella mobilis</name>
    <dbReference type="NCBI Taxonomy" id="2305467"/>
    <lineage>
        <taxon>Bacteria</taxon>
        <taxon>Pseudomonadati</taxon>
        <taxon>Pseudomonadota</taxon>
        <taxon>Alphaproteobacteria</taxon>
        <taxon>Hyphomonadales</taxon>
        <taxon>Hyphomonadaceae</taxon>
        <taxon>Henriciella</taxon>
    </lineage>
</organism>
<dbReference type="InterPro" id="IPR032687">
    <property type="entry name" value="AraC-type_N"/>
</dbReference>
<evidence type="ECO:0000256" key="1">
    <source>
        <dbReference type="ARBA" id="ARBA00023015"/>
    </source>
</evidence>
<dbReference type="PANTHER" id="PTHR47894">
    <property type="entry name" value="HTH-TYPE TRANSCRIPTIONAL REGULATOR GADX"/>
    <property type="match status" value="1"/>
</dbReference>
<evidence type="ECO:0000313" key="5">
    <source>
        <dbReference type="EMBL" id="RIJ33066.1"/>
    </source>
</evidence>
<dbReference type="GO" id="GO:0003700">
    <property type="term" value="F:DNA-binding transcription factor activity"/>
    <property type="evidence" value="ECO:0007669"/>
    <property type="project" value="InterPro"/>
</dbReference>
<dbReference type="RefSeq" id="WP_119375144.1">
    <property type="nucleotide sequence ID" value="NZ_QWFX01000005.1"/>
</dbReference>
<gene>
    <name evidence="5" type="ORF">D1223_04280</name>
</gene>
<proteinExistence type="predicted"/>
<sequence length="333" mass="37601">MSNASILLSELKPLLDAASEKGIDLRGLSDGVDGRIPIADYFRIQRDIAVASDDLTAVLSKRKLTFKTGHFLVAQMQQATSLLSAVEVLIEHINMMHGDNYNSLRFSDDRVCLVIDDESFPYLSDDDPDFVQLIGDCLLIKIHSLLDSLTNGVAEAALRRVRLKRKRGDAMRPQNRFWSVPIDYGSHAYELSFDYDMACRPIQIRGQVDLSADGIFSRVISYLEARETNSAMRSVTTRTMDLIDDGITRQADVARRLDMSVATLRRRLSEEGSHFRQLLLTARLRRAEAMLRRGCSVARTTEELEYSDIRAFNRAFKRWKGQTPAAFAQACQS</sequence>
<dbReference type="InterPro" id="IPR009057">
    <property type="entry name" value="Homeodomain-like_sf"/>
</dbReference>
<feature type="domain" description="HTH araC/xylS-type" evidence="4">
    <location>
        <begin position="217"/>
        <end position="330"/>
    </location>
</feature>
<protein>
    <submittedName>
        <fullName evidence="5">AraC family transcriptional regulator</fullName>
    </submittedName>
</protein>
<dbReference type="Gene3D" id="1.10.10.60">
    <property type="entry name" value="Homeodomain-like"/>
    <property type="match status" value="1"/>
</dbReference>
<dbReference type="Pfam" id="PF12833">
    <property type="entry name" value="HTH_18"/>
    <property type="match status" value="1"/>
</dbReference>
<dbReference type="PROSITE" id="PS01124">
    <property type="entry name" value="HTH_ARAC_FAMILY_2"/>
    <property type="match status" value="1"/>
</dbReference>
<evidence type="ECO:0000313" key="6">
    <source>
        <dbReference type="Proteomes" id="UP000266385"/>
    </source>
</evidence>
<keyword evidence="2" id="KW-0238">DNA-binding</keyword>
<accession>A0A399RN17</accession>